<reference evidence="2" key="1">
    <citation type="submission" date="2016-06" db="EMBL/GenBank/DDBJ databases">
        <authorList>
            <person name="de Vries S.P.W."/>
            <person name="Hadjirin N.F."/>
            <person name="Lay E.M."/>
            <person name="Zadoks R.N."/>
            <person name="Peacock S.J."/>
            <person name="Parkhill J."/>
            <person name="Grant A.J."/>
            <person name="Mcdougall S."/>
            <person name="Holmes M.A."/>
        </authorList>
    </citation>
    <scope>NUCLEOTIDE SEQUENCE [LARGE SCALE GENOMIC DNA]</scope>
    <source>
        <strain evidence="2">NZ1587</strain>
    </source>
</reference>
<comment type="caution">
    <text evidence="1">The sequence shown here is derived from an EMBL/GenBank/DDBJ whole genome shotgun (WGS) entry which is preliminary data.</text>
</comment>
<keyword evidence="2" id="KW-1185">Reference proteome</keyword>
<proteinExistence type="predicted"/>
<dbReference type="STRING" id="1856638.A9Q68_05280"/>
<name>A0A1L8MQM0_9STRE</name>
<dbReference type="EMBL" id="LZDD01000001">
    <property type="protein sequence ID" value="OJF73054.1"/>
    <property type="molecule type" value="Genomic_DNA"/>
</dbReference>
<gene>
    <name evidence="1" type="ORF">A9Q68_05280</name>
</gene>
<organism evidence="1 2">
    <name type="scientific">Streptococcus bovimastitidis</name>
    <dbReference type="NCBI Taxonomy" id="1856638"/>
    <lineage>
        <taxon>Bacteria</taxon>
        <taxon>Bacillati</taxon>
        <taxon>Bacillota</taxon>
        <taxon>Bacilli</taxon>
        <taxon>Lactobacillales</taxon>
        <taxon>Streptococcaceae</taxon>
        <taxon>Streptococcus</taxon>
    </lineage>
</organism>
<accession>A0A1L8MQM0</accession>
<protein>
    <submittedName>
        <fullName evidence="1">Competence protein ComX</fullName>
    </submittedName>
</protein>
<sequence>MTQSELNQAFNLVKPIIYKLRRTYYIQLWELDDWLQEGRLILYQLLELYPDLILIQNSLKLKIFFKTKFSSYIKDRIRHQESYKCRFNRLPYEEVSDISHRIPDDGLVIDDIVCYRAVLEELKVHLNGDDLNKLDKVLSGQQFSGKKAFLRRLKPYFIDFQ</sequence>
<evidence type="ECO:0000313" key="2">
    <source>
        <dbReference type="Proteomes" id="UP000182015"/>
    </source>
</evidence>
<evidence type="ECO:0000313" key="1">
    <source>
        <dbReference type="EMBL" id="OJF73054.1"/>
    </source>
</evidence>
<dbReference type="AlphaFoldDB" id="A0A1L8MQM0"/>
<dbReference type="Proteomes" id="UP000182015">
    <property type="component" value="Unassembled WGS sequence"/>
</dbReference>